<evidence type="ECO:0000256" key="9">
    <source>
        <dbReference type="SAM" id="MobiDB-lite"/>
    </source>
</evidence>
<evidence type="ECO:0000256" key="7">
    <source>
        <dbReference type="ARBA" id="ARBA00023136"/>
    </source>
</evidence>
<accession>A0ABP5FU25</accession>
<evidence type="ECO:0000256" key="6">
    <source>
        <dbReference type="ARBA" id="ARBA00022989"/>
    </source>
</evidence>
<keyword evidence="7 10" id="KW-0472">Membrane</keyword>
<comment type="similarity">
    <text evidence="8">Belongs to the TRAP transporter small permease family.</text>
</comment>
<evidence type="ECO:0000256" key="1">
    <source>
        <dbReference type="ARBA" id="ARBA00004429"/>
    </source>
</evidence>
<evidence type="ECO:0000313" key="13">
    <source>
        <dbReference type="Proteomes" id="UP001501461"/>
    </source>
</evidence>
<name>A0ABP5FU25_9MICC</name>
<evidence type="ECO:0000256" key="8">
    <source>
        <dbReference type="ARBA" id="ARBA00038436"/>
    </source>
</evidence>
<keyword evidence="2" id="KW-0813">Transport</keyword>
<comment type="caution">
    <text evidence="12">The sequence shown here is derived from an EMBL/GenBank/DDBJ whole genome shotgun (WGS) entry which is preliminary data.</text>
</comment>
<organism evidence="12 13">
    <name type="scientific">Yaniella flava</name>
    <dbReference type="NCBI Taxonomy" id="287930"/>
    <lineage>
        <taxon>Bacteria</taxon>
        <taxon>Bacillati</taxon>
        <taxon>Actinomycetota</taxon>
        <taxon>Actinomycetes</taxon>
        <taxon>Micrococcales</taxon>
        <taxon>Micrococcaceae</taxon>
        <taxon>Yaniella</taxon>
    </lineage>
</organism>
<keyword evidence="3" id="KW-1003">Cell membrane</keyword>
<evidence type="ECO:0000256" key="10">
    <source>
        <dbReference type="SAM" id="Phobius"/>
    </source>
</evidence>
<evidence type="ECO:0000256" key="2">
    <source>
        <dbReference type="ARBA" id="ARBA00022448"/>
    </source>
</evidence>
<sequence>MEKLIRGMARVLAVLSASAIVIMVIAITIDVFVRNATGASLGGMIEIAETAMVTAVAFGLAWAGVNGEHVAVTLLTDRFNATWTKIIHIFVWTVVAIYTAWLSYANILRSIDSTQSSETRFGLVQWPMYPMRWVLTIGLISLFIVAILNLVRILTGKGPMGFADEIEAALADETLPDDNQPTAQPESAMVGETPTADDKATKGERNS</sequence>
<evidence type="ECO:0000256" key="4">
    <source>
        <dbReference type="ARBA" id="ARBA00022519"/>
    </source>
</evidence>
<dbReference type="InterPro" id="IPR007387">
    <property type="entry name" value="TRAP_DctQ"/>
</dbReference>
<dbReference type="EMBL" id="BAAAMN010000020">
    <property type="protein sequence ID" value="GAA2034044.1"/>
    <property type="molecule type" value="Genomic_DNA"/>
</dbReference>
<feature type="transmembrane region" description="Helical" evidence="10">
    <location>
        <begin position="86"/>
        <end position="111"/>
    </location>
</feature>
<dbReference type="Pfam" id="PF04290">
    <property type="entry name" value="DctQ"/>
    <property type="match status" value="1"/>
</dbReference>
<feature type="compositionally biased region" description="Basic and acidic residues" evidence="9">
    <location>
        <begin position="196"/>
        <end position="207"/>
    </location>
</feature>
<keyword evidence="4" id="KW-0997">Cell inner membrane</keyword>
<dbReference type="InterPro" id="IPR055348">
    <property type="entry name" value="DctQ"/>
</dbReference>
<dbReference type="PANTHER" id="PTHR35011">
    <property type="entry name" value="2,3-DIKETO-L-GULONATE TRAP TRANSPORTER SMALL PERMEASE PROTEIN YIAM"/>
    <property type="match status" value="1"/>
</dbReference>
<proteinExistence type="inferred from homology"/>
<keyword evidence="5 10" id="KW-0812">Transmembrane</keyword>
<dbReference type="RefSeq" id="WP_343956846.1">
    <property type="nucleotide sequence ID" value="NZ_BAAAMN010000020.1"/>
</dbReference>
<reference evidence="13" key="1">
    <citation type="journal article" date="2019" name="Int. J. Syst. Evol. Microbiol.">
        <title>The Global Catalogue of Microorganisms (GCM) 10K type strain sequencing project: providing services to taxonomists for standard genome sequencing and annotation.</title>
        <authorList>
            <consortium name="The Broad Institute Genomics Platform"/>
            <consortium name="The Broad Institute Genome Sequencing Center for Infectious Disease"/>
            <person name="Wu L."/>
            <person name="Ma J."/>
        </authorList>
    </citation>
    <scope>NUCLEOTIDE SEQUENCE [LARGE SCALE GENOMIC DNA]</scope>
    <source>
        <strain evidence="13">JCM 13595</strain>
    </source>
</reference>
<feature type="region of interest" description="Disordered" evidence="9">
    <location>
        <begin position="173"/>
        <end position="207"/>
    </location>
</feature>
<protein>
    <recommendedName>
        <fullName evidence="11">Tripartite ATP-independent periplasmic transporters DctQ component domain-containing protein</fullName>
    </recommendedName>
</protein>
<feature type="transmembrane region" description="Helical" evidence="10">
    <location>
        <begin position="131"/>
        <end position="151"/>
    </location>
</feature>
<evidence type="ECO:0000313" key="12">
    <source>
        <dbReference type="EMBL" id="GAA2034044.1"/>
    </source>
</evidence>
<feature type="transmembrane region" description="Helical" evidence="10">
    <location>
        <begin position="12"/>
        <end position="33"/>
    </location>
</feature>
<gene>
    <name evidence="12" type="ORF">GCM10009720_13270</name>
</gene>
<keyword evidence="13" id="KW-1185">Reference proteome</keyword>
<dbReference type="PANTHER" id="PTHR35011:SF10">
    <property type="entry name" value="TRAP TRANSPORTER SMALL PERMEASE PROTEIN"/>
    <property type="match status" value="1"/>
</dbReference>
<dbReference type="Proteomes" id="UP001501461">
    <property type="component" value="Unassembled WGS sequence"/>
</dbReference>
<keyword evidence="6 10" id="KW-1133">Transmembrane helix</keyword>
<evidence type="ECO:0000256" key="5">
    <source>
        <dbReference type="ARBA" id="ARBA00022692"/>
    </source>
</evidence>
<feature type="transmembrane region" description="Helical" evidence="10">
    <location>
        <begin position="45"/>
        <end position="65"/>
    </location>
</feature>
<comment type="subcellular location">
    <subcellularLocation>
        <location evidence="1">Cell inner membrane</location>
        <topology evidence="1">Multi-pass membrane protein</topology>
    </subcellularLocation>
</comment>
<evidence type="ECO:0000259" key="11">
    <source>
        <dbReference type="Pfam" id="PF04290"/>
    </source>
</evidence>
<feature type="domain" description="Tripartite ATP-independent periplasmic transporters DctQ component" evidence="11">
    <location>
        <begin position="23"/>
        <end position="155"/>
    </location>
</feature>
<evidence type="ECO:0000256" key="3">
    <source>
        <dbReference type="ARBA" id="ARBA00022475"/>
    </source>
</evidence>